<evidence type="ECO:0000313" key="3">
    <source>
        <dbReference type="EMBL" id="RAR12190.1"/>
    </source>
</evidence>
<dbReference type="AlphaFoldDB" id="A0A364N521"/>
<dbReference type="Gene3D" id="2.30.180.10">
    <property type="entry name" value="FAS1 domain"/>
    <property type="match status" value="2"/>
</dbReference>
<proteinExistence type="predicted"/>
<protein>
    <submittedName>
        <fullName evidence="3">FAS1 domain-containing protein</fullName>
    </submittedName>
</protein>
<comment type="caution">
    <text evidence="3">The sequence shown here is derived from an EMBL/GenBank/DDBJ whole genome shotgun (WGS) entry which is preliminary data.</text>
</comment>
<name>A0A364N521_STELY</name>
<feature type="compositionally biased region" description="Basic and acidic residues" evidence="1">
    <location>
        <begin position="335"/>
        <end position="352"/>
    </location>
</feature>
<dbReference type="OrthoDB" id="286301at2759"/>
<feature type="domain" description="FAS1" evidence="2">
    <location>
        <begin position="7"/>
        <end position="154"/>
    </location>
</feature>
<keyword evidence="4" id="KW-1185">Reference proteome</keyword>
<dbReference type="InterPro" id="IPR036378">
    <property type="entry name" value="FAS1_dom_sf"/>
</dbReference>
<dbReference type="SMART" id="SM00554">
    <property type="entry name" value="FAS1"/>
    <property type="match status" value="1"/>
</dbReference>
<dbReference type="Proteomes" id="UP000249619">
    <property type="component" value="Unassembled WGS sequence"/>
</dbReference>
<evidence type="ECO:0000259" key="2">
    <source>
        <dbReference type="PROSITE" id="PS50213"/>
    </source>
</evidence>
<evidence type="ECO:0000313" key="4">
    <source>
        <dbReference type="Proteomes" id="UP000249619"/>
    </source>
</evidence>
<evidence type="ECO:0000256" key="1">
    <source>
        <dbReference type="SAM" id="MobiDB-lite"/>
    </source>
</evidence>
<dbReference type="PANTHER" id="PTHR10900">
    <property type="entry name" value="PERIOSTIN-RELATED"/>
    <property type="match status" value="1"/>
</dbReference>
<organism evidence="3 4">
    <name type="scientific">Stemphylium lycopersici</name>
    <name type="common">Tomato gray leaf spot disease fungus</name>
    <name type="synonym">Thyrospora lycopersici</name>
    <dbReference type="NCBI Taxonomy" id="183478"/>
    <lineage>
        <taxon>Eukaryota</taxon>
        <taxon>Fungi</taxon>
        <taxon>Dikarya</taxon>
        <taxon>Ascomycota</taxon>
        <taxon>Pezizomycotina</taxon>
        <taxon>Dothideomycetes</taxon>
        <taxon>Pleosporomycetidae</taxon>
        <taxon>Pleosporales</taxon>
        <taxon>Pleosporineae</taxon>
        <taxon>Pleosporaceae</taxon>
        <taxon>Stemphylium</taxon>
    </lineage>
</organism>
<dbReference type="Pfam" id="PF02469">
    <property type="entry name" value="Fasciclin"/>
    <property type="match status" value="1"/>
</dbReference>
<feature type="region of interest" description="Disordered" evidence="1">
    <location>
        <begin position="328"/>
        <end position="390"/>
    </location>
</feature>
<gene>
    <name evidence="3" type="ORF">DDE83_004195</name>
</gene>
<dbReference type="PANTHER" id="PTHR10900:SF125">
    <property type="entry name" value="FAS1 DOMAIN-CONTAINING PROTEIN YLR001C"/>
    <property type="match status" value="1"/>
</dbReference>
<dbReference type="STRING" id="183478.A0A364N521"/>
<feature type="compositionally biased region" description="Basic and acidic residues" evidence="1">
    <location>
        <begin position="365"/>
        <end position="376"/>
    </location>
</feature>
<dbReference type="EMBL" id="QGDH01000051">
    <property type="protein sequence ID" value="RAR12190.1"/>
    <property type="molecule type" value="Genomic_DNA"/>
</dbReference>
<sequence>MVEPDTTAPLLTAISEDPGLSIFYSLFNSTGGSSGIPGPQFEEQFNSLMDGRKFTAFAPVNSAFENLTQDLSAALTSVASYSLLEFILRSHIALGSITTEDVRTPGKSITSIQGTPLTFNFAGDAVLVNDQARLTSTSRTVVGNGVIFKITSVLDSFVGLFGADFNKTTSTTSASKQASLVPVSIGSALASSPDLSIYMELLSATSPDFVYLLDGPFAQNRNLSVFAPRNVVFQALGMTAKAFQPSNQALDSYLLKYPFIHTTPSGRDMSILGLPATVRRDRDGGITSVNNAAVEGERYCVSNACVDNGGWLCIPKGRAFETLGAKKTAKMHPSKGHDAEERKAAAPLDKRPAVYSTEAAGGGKKNTDHRMTHDKTAGAVSTAKQPQSKT</sequence>
<dbReference type="SUPFAM" id="SSF82153">
    <property type="entry name" value="FAS1 domain"/>
    <property type="match status" value="2"/>
</dbReference>
<dbReference type="InterPro" id="IPR050904">
    <property type="entry name" value="Adhesion/Biosynth-related"/>
</dbReference>
<accession>A0A364N521</accession>
<dbReference type="InterPro" id="IPR000782">
    <property type="entry name" value="FAS1_domain"/>
</dbReference>
<reference evidence="4" key="1">
    <citation type="submission" date="2018-05" db="EMBL/GenBank/DDBJ databases">
        <title>Draft genome sequence of Stemphylium lycopersici strain CIDEFI 213.</title>
        <authorList>
            <person name="Medina R."/>
            <person name="Franco M.E.E."/>
            <person name="Lucentini C.G."/>
            <person name="Saparrat M.C.N."/>
            <person name="Balatti P.A."/>
        </authorList>
    </citation>
    <scope>NUCLEOTIDE SEQUENCE [LARGE SCALE GENOMIC DNA]</scope>
    <source>
        <strain evidence="4">CIDEFI 213</strain>
    </source>
</reference>
<dbReference type="PROSITE" id="PS50213">
    <property type="entry name" value="FAS1"/>
    <property type="match status" value="1"/>
</dbReference>